<dbReference type="Pfam" id="PF10011">
    <property type="entry name" value="DUF2254"/>
    <property type="match status" value="1"/>
</dbReference>
<organism evidence="2 3">
    <name type="scientific">Alicyclobacillus tolerans</name>
    <dbReference type="NCBI Taxonomy" id="90970"/>
    <lineage>
        <taxon>Bacteria</taxon>
        <taxon>Bacillati</taxon>
        <taxon>Bacillota</taxon>
        <taxon>Bacilli</taxon>
        <taxon>Bacillales</taxon>
        <taxon>Alicyclobacillaceae</taxon>
        <taxon>Alicyclobacillus</taxon>
    </lineage>
</organism>
<keyword evidence="1" id="KW-0472">Membrane</keyword>
<feature type="transmembrane region" description="Helical" evidence="1">
    <location>
        <begin position="150"/>
        <end position="171"/>
    </location>
</feature>
<evidence type="ECO:0008006" key="4">
    <source>
        <dbReference type="Google" id="ProtNLM"/>
    </source>
</evidence>
<accession>A0ABT9LVX2</accession>
<dbReference type="RefSeq" id="WP_072873796.1">
    <property type="nucleotide sequence ID" value="NZ_JAURUO010000006.1"/>
</dbReference>
<dbReference type="EMBL" id="JAURUO010000006">
    <property type="protein sequence ID" value="MDP9728422.1"/>
    <property type="molecule type" value="Genomic_DNA"/>
</dbReference>
<reference evidence="2 3" key="1">
    <citation type="submission" date="2023-07" db="EMBL/GenBank/DDBJ databases">
        <title>Genomic Encyclopedia of Type Strains, Phase IV (KMG-IV): sequencing the most valuable type-strain genomes for metagenomic binning, comparative biology and taxonomic classification.</title>
        <authorList>
            <person name="Goeker M."/>
        </authorList>
    </citation>
    <scope>NUCLEOTIDE SEQUENCE [LARGE SCALE GENOMIC DNA]</scope>
    <source>
        <strain evidence="2 3">DSM 25924</strain>
    </source>
</reference>
<proteinExistence type="predicted"/>
<feature type="transmembrane region" description="Helical" evidence="1">
    <location>
        <begin position="26"/>
        <end position="49"/>
    </location>
</feature>
<feature type="transmembrane region" description="Helical" evidence="1">
    <location>
        <begin position="111"/>
        <end position="130"/>
    </location>
</feature>
<keyword evidence="3" id="KW-1185">Reference proteome</keyword>
<comment type="caution">
    <text evidence="2">The sequence shown here is derived from an EMBL/GenBank/DDBJ whole genome shotgun (WGS) entry which is preliminary data.</text>
</comment>
<protein>
    <recommendedName>
        <fullName evidence="4">DUF2254 domain-containing protein</fullName>
    </recommendedName>
</protein>
<keyword evidence="1" id="KW-1133">Transmembrane helix</keyword>
<feature type="transmembrane region" description="Helical" evidence="1">
    <location>
        <begin position="69"/>
        <end position="90"/>
    </location>
</feature>
<sequence length="502" mass="57494">MTTWKARTKMPILRNHSIERPHRQRLSAISSSFLFHVFVSIIIISLVFLHPPTLFQGDTDTARNYLNTIVSSLSTILALCISIILVAIQLTASNYTHRVLDFYVRMPYNGSLFLIYLVTIMHSFFLMAQIHEPLRDPLSPQLQKEMSADLVLVLICFLSMLLYMYAVVQLLKPERIVALILRDYRRAVQRQRWRSALDNIEQICDIAKRAASVSDSVTGTYCLQRMLEAAQQLPLATEEEAIINVHQSYLDQWSEIIGVAVKERETGLLLASLEAMYQHGCDSVNAESWTIAERVVRTYKQLALGHLLPESQAFYVEPVVHYLYELSRQAAGSGKRGRLFALRTWRVIQSISHVVFSERGIDAPHYLTHKAIQEIFFSLGNHRDLADFLTVYFNLVKSFFLTATLSDVRLWADWWEENMLEHGTGELGVELAKKLAEHIQRGDVLCTLSAIWPCSPTILKEEKMATAQWMDFRLLFDGWPQPTLDESSDVMSQHGTNHSLYT</sequence>
<gene>
    <name evidence="2" type="ORF">J2S04_001359</name>
</gene>
<evidence type="ECO:0000313" key="3">
    <source>
        <dbReference type="Proteomes" id="UP001229209"/>
    </source>
</evidence>
<dbReference type="Proteomes" id="UP001229209">
    <property type="component" value="Unassembled WGS sequence"/>
</dbReference>
<name>A0ABT9LVX2_9BACL</name>
<keyword evidence="1" id="KW-0812">Transmembrane</keyword>
<evidence type="ECO:0000313" key="2">
    <source>
        <dbReference type="EMBL" id="MDP9728422.1"/>
    </source>
</evidence>
<evidence type="ECO:0000256" key="1">
    <source>
        <dbReference type="SAM" id="Phobius"/>
    </source>
</evidence>
<dbReference type="InterPro" id="IPR018723">
    <property type="entry name" value="DUF2254_membrane"/>
</dbReference>